<keyword evidence="2" id="KW-0158">Chromosome</keyword>
<dbReference type="GO" id="GO:0051754">
    <property type="term" value="P:meiotic sister chromatid cohesion, centromeric"/>
    <property type="evidence" value="ECO:0007669"/>
    <property type="project" value="TreeGrafter"/>
</dbReference>
<dbReference type="InterPro" id="IPR017441">
    <property type="entry name" value="Protein_kinase_ATP_BS"/>
</dbReference>
<keyword evidence="3 7" id="KW-0547">Nucleotide-binding</keyword>
<name>A0A9P7V965_9ASCO</name>
<dbReference type="PANTHER" id="PTHR14030">
    <property type="entry name" value="MITOTIC CHECKPOINT SERINE/THREONINE-PROTEIN KINASE BUB1"/>
    <property type="match status" value="1"/>
</dbReference>
<dbReference type="PROSITE" id="PS00108">
    <property type="entry name" value="PROTEIN_KINASE_ST"/>
    <property type="match status" value="1"/>
</dbReference>
<evidence type="ECO:0000256" key="1">
    <source>
        <dbReference type="ARBA" id="ARBA00004629"/>
    </source>
</evidence>
<dbReference type="InterPro" id="IPR008271">
    <property type="entry name" value="Ser/Thr_kinase_AS"/>
</dbReference>
<dbReference type="AlphaFoldDB" id="A0A9P7V965"/>
<proteinExistence type="predicted"/>
<feature type="region of interest" description="Disordered" evidence="8">
    <location>
        <begin position="427"/>
        <end position="451"/>
    </location>
</feature>
<dbReference type="SMART" id="SM00777">
    <property type="entry name" value="Mad3_BUB1_I"/>
    <property type="match status" value="1"/>
</dbReference>
<dbReference type="Gene3D" id="1.10.510.10">
    <property type="entry name" value="Transferase(Phosphotransferase) domain 1"/>
    <property type="match status" value="1"/>
</dbReference>
<evidence type="ECO:0000256" key="5">
    <source>
        <dbReference type="ARBA" id="ARBA00022840"/>
    </source>
</evidence>
<dbReference type="PROSITE" id="PS50011">
    <property type="entry name" value="PROTEIN_KINASE_DOM"/>
    <property type="match status" value="1"/>
</dbReference>
<dbReference type="GO" id="GO:0000776">
    <property type="term" value="C:kinetochore"/>
    <property type="evidence" value="ECO:0007669"/>
    <property type="project" value="UniProtKB-KW"/>
</dbReference>
<dbReference type="InterPro" id="IPR012572">
    <property type="entry name" value="Mad3/Bub1_II"/>
</dbReference>
<evidence type="ECO:0000313" key="11">
    <source>
        <dbReference type="EMBL" id="KAG7193148.1"/>
    </source>
</evidence>
<evidence type="ECO:0000256" key="4">
    <source>
        <dbReference type="ARBA" id="ARBA00022838"/>
    </source>
</evidence>
<evidence type="ECO:0000259" key="10">
    <source>
        <dbReference type="PROSITE" id="PS51489"/>
    </source>
</evidence>
<dbReference type="Pfam" id="PF00069">
    <property type="entry name" value="Pkinase"/>
    <property type="match status" value="1"/>
</dbReference>
<dbReference type="GO" id="GO:0005634">
    <property type="term" value="C:nucleus"/>
    <property type="evidence" value="ECO:0007669"/>
    <property type="project" value="TreeGrafter"/>
</dbReference>
<feature type="binding site" evidence="7">
    <location>
        <position position="557"/>
    </location>
    <ligand>
        <name>ATP</name>
        <dbReference type="ChEBI" id="CHEBI:30616"/>
    </ligand>
</feature>
<feature type="domain" description="BUB1 N-terminal" evidence="10">
    <location>
        <begin position="20"/>
        <end position="184"/>
    </location>
</feature>
<feature type="domain" description="Protein kinase" evidence="9">
    <location>
        <begin position="529"/>
        <end position="813"/>
    </location>
</feature>
<dbReference type="GeneID" id="66114276"/>
<dbReference type="Pfam" id="PF08171">
    <property type="entry name" value="Mad3_BUB1_II"/>
    <property type="match status" value="1"/>
</dbReference>
<evidence type="ECO:0000256" key="3">
    <source>
        <dbReference type="ARBA" id="ARBA00022741"/>
    </source>
</evidence>
<dbReference type="Pfam" id="PF08311">
    <property type="entry name" value="Mad3_BUB1_I"/>
    <property type="match status" value="1"/>
</dbReference>
<feature type="region of interest" description="Disordered" evidence="8">
    <location>
        <begin position="248"/>
        <end position="274"/>
    </location>
</feature>
<dbReference type="Gene3D" id="6.10.20.170">
    <property type="match status" value="1"/>
</dbReference>
<comment type="caution">
    <text evidence="11">The sequence shown here is derived from an EMBL/GenBank/DDBJ whole genome shotgun (WGS) entry which is preliminary data.</text>
</comment>
<dbReference type="InterPro" id="IPR011009">
    <property type="entry name" value="Kinase-like_dom_sf"/>
</dbReference>
<evidence type="ECO:0000256" key="7">
    <source>
        <dbReference type="PROSITE-ProRule" id="PRU10141"/>
    </source>
</evidence>
<dbReference type="PROSITE" id="PS51489">
    <property type="entry name" value="BUB1_N"/>
    <property type="match status" value="1"/>
</dbReference>
<dbReference type="EMBL" id="JAHMUF010000013">
    <property type="protein sequence ID" value="KAG7193148.1"/>
    <property type="molecule type" value="Genomic_DNA"/>
</dbReference>
<dbReference type="SUPFAM" id="SSF56112">
    <property type="entry name" value="Protein kinase-like (PK-like)"/>
    <property type="match status" value="1"/>
</dbReference>
<gene>
    <name evidence="11" type="ORF">KQ657_000902</name>
</gene>
<dbReference type="InterPro" id="IPR015661">
    <property type="entry name" value="Bub1/Mad3"/>
</dbReference>
<evidence type="ECO:0000256" key="6">
    <source>
        <dbReference type="ARBA" id="ARBA00023328"/>
    </source>
</evidence>
<dbReference type="GO" id="GO:0007094">
    <property type="term" value="P:mitotic spindle assembly checkpoint signaling"/>
    <property type="evidence" value="ECO:0007669"/>
    <property type="project" value="InterPro"/>
</dbReference>
<dbReference type="OrthoDB" id="248495at2759"/>
<keyword evidence="5 7" id="KW-0067">ATP-binding</keyword>
<dbReference type="GO" id="GO:0004672">
    <property type="term" value="F:protein kinase activity"/>
    <property type="evidence" value="ECO:0007669"/>
    <property type="project" value="InterPro"/>
</dbReference>
<dbReference type="Gene3D" id="1.25.40.430">
    <property type="match status" value="1"/>
</dbReference>
<evidence type="ECO:0000259" key="9">
    <source>
        <dbReference type="PROSITE" id="PS50011"/>
    </source>
</evidence>
<feature type="region of interest" description="Disordered" evidence="8">
    <location>
        <begin position="160"/>
        <end position="229"/>
    </location>
</feature>
<dbReference type="PROSITE" id="PS00107">
    <property type="entry name" value="PROTEIN_KINASE_ATP"/>
    <property type="match status" value="1"/>
</dbReference>
<dbReference type="RefSeq" id="XP_043048696.1">
    <property type="nucleotide sequence ID" value="XM_043191724.1"/>
</dbReference>
<evidence type="ECO:0000256" key="2">
    <source>
        <dbReference type="ARBA" id="ARBA00022454"/>
    </source>
</evidence>
<dbReference type="InterPro" id="IPR013212">
    <property type="entry name" value="Mad3/Bub1_I"/>
</dbReference>
<dbReference type="GO" id="GO:0032991">
    <property type="term" value="C:protein-containing complex"/>
    <property type="evidence" value="ECO:0007669"/>
    <property type="project" value="UniProtKB-ARBA"/>
</dbReference>
<keyword evidence="12" id="KW-1185">Reference proteome</keyword>
<dbReference type="InterPro" id="IPR000719">
    <property type="entry name" value="Prot_kinase_dom"/>
</dbReference>
<keyword evidence="4" id="KW-0995">Kinetochore</keyword>
<organism evidence="11 12">
    <name type="scientific">Scheffersomyces spartinae</name>
    <dbReference type="NCBI Taxonomy" id="45513"/>
    <lineage>
        <taxon>Eukaryota</taxon>
        <taxon>Fungi</taxon>
        <taxon>Dikarya</taxon>
        <taxon>Ascomycota</taxon>
        <taxon>Saccharomycotina</taxon>
        <taxon>Pichiomycetes</taxon>
        <taxon>Debaryomycetaceae</taxon>
        <taxon>Scheffersomyces</taxon>
    </lineage>
</organism>
<dbReference type="GO" id="GO:0030447">
    <property type="term" value="P:filamentous growth"/>
    <property type="evidence" value="ECO:0007669"/>
    <property type="project" value="UniProtKB-ARBA"/>
</dbReference>
<protein>
    <submittedName>
        <fullName evidence="11">Uncharacterized protein</fullName>
    </submittedName>
</protein>
<dbReference type="GO" id="GO:0005524">
    <property type="term" value="F:ATP binding"/>
    <property type="evidence" value="ECO:0007669"/>
    <property type="project" value="UniProtKB-UniRule"/>
</dbReference>
<reference evidence="11" key="1">
    <citation type="submission" date="2021-03" db="EMBL/GenBank/DDBJ databases">
        <authorList>
            <person name="Palmer J.M."/>
        </authorList>
    </citation>
    <scope>NUCLEOTIDE SEQUENCE</scope>
    <source>
        <strain evidence="11">ARV_011</strain>
    </source>
</reference>
<dbReference type="PANTHER" id="PTHR14030:SF4">
    <property type="entry name" value="BUB1 KINASE, ISOFORM A-RELATED"/>
    <property type="match status" value="1"/>
</dbReference>
<sequence length="821" mass="94165">MSILTQSQLKELRITEREEFERKLEDLEMEDDPLQIYVDYISWIHTRYPLGANTESGLLRLLEKCTSSFRDVGHYKNDPRYLKIWLEYVRFAESKRDIFIYLAKKEIGSQLALYYEEFARHLIEIDKWNDAQEILEMGLKVKALPFARLSQSYQRFLTEAKDSRSSSSSGHSRHALVTVEESATLSRSEEAVPGNRKRQKIEVFRDNTDQQNSISSQLQPGNQSELGSFSVRRKENYVVPEKWSGQLLRQQSGHERPISSSKFQVYNDDDNENVNSVPEVERTYVTTNTGETVTVVKQTGKTTERVWVNMQLLKTETGEELCFEEVLGRLMQEKFKKLNKEMDAEIPNNNMLKVSKNKLSAKTVHPSTPSSPTMTMYSKMANHEVINMFNDAAQDLNSEDEVSLRRDDTTTNFDGFVTETVNFHPTKEALEPEPTPPTDREEETNLGLAPSSPFLEMPSMSYIDYPIKTIDPLDLALRQQLLLQLSIPLSIYTTYHKSSSVSNIISELQDSRRSNKPVILNSFTNEGLISIKSFLGKGGYGLVYLGETESARPIAIKMESPASNWEYYILSQVHKRCRTALVVRPQAIYEFENESFMLMDYFPQGTVLDVVNVFKQNDISTQLGEEFALFVASQLLKTVEKLHNVGIIHGDLKADNCLVNIDEELVAGGREDGSIVLIDFGRSVDLSLLPDTVQCVSHWKSDTQDCTAMRNGKPWKYDADYYGIACILHTILFGEYIRTINLSSGTIRLSNQWRPYWSSEVWEPLFDFLLNPYVSLDVQQKPLLSHELKLHYSHIDKHLRHQTRALKLRESLIAIIDSTHK</sequence>
<keyword evidence="6" id="KW-0137">Centromere</keyword>
<dbReference type="SMART" id="SM00220">
    <property type="entry name" value="S_TKc"/>
    <property type="match status" value="1"/>
</dbReference>
<comment type="subcellular location">
    <subcellularLocation>
        <location evidence="1">Chromosome</location>
        <location evidence="1">Centromere</location>
        <location evidence="1">Kinetochore</location>
    </subcellularLocation>
</comment>
<accession>A0A9P7V965</accession>
<feature type="compositionally biased region" description="Polar residues" evidence="8">
    <location>
        <begin position="209"/>
        <end position="227"/>
    </location>
</feature>
<evidence type="ECO:0000313" key="12">
    <source>
        <dbReference type="Proteomes" id="UP000790833"/>
    </source>
</evidence>
<dbReference type="Proteomes" id="UP000790833">
    <property type="component" value="Unassembled WGS sequence"/>
</dbReference>
<evidence type="ECO:0000256" key="8">
    <source>
        <dbReference type="SAM" id="MobiDB-lite"/>
    </source>
</evidence>